<comment type="similarity">
    <text evidence="1 2">Belongs to the UPF0178 family.</text>
</comment>
<protein>
    <recommendedName>
        <fullName evidence="2">UPF0178 protein SE17_27790</fullName>
    </recommendedName>
</protein>
<keyword evidence="4" id="KW-1185">Reference proteome</keyword>
<dbReference type="CDD" id="cd18720">
    <property type="entry name" value="PIN_YqxD-like"/>
    <property type="match status" value="1"/>
</dbReference>
<gene>
    <name evidence="3" type="ORF">SE17_27790</name>
</gene>
<dbReference type="EMBL" id="LJCR01001474">
    <property type="protein sequence ID" value="KPV50290.1"/>
    <property type="molecule type" value="Genomic_DNA"/>
</dbReference>
<evidence type="ECO:0000256" key="1">
    <source>
        <dbReference type="ARBA" id="ARBA00008522"/>
    </source>
</evidence>
<dbReference type="Proteomes" id="UP000050509">
    <property type="component" value="Unassembled WGS sequence"/>
</dbReference>
<dbReference type="PANTHER" id="PTHR35146:SF1">
    <property type="entry name" value="UPF0178 PROTEIN YAII"/>
    <property type="match status" value="1"/>
</dbReference>
<dbReference type="AlphaFoldDB" id="A0A0P9F1P2"/>
<reference evidence="3 4" key="1">
    <citation type="submission" date="2015-09" db="EMBL/GenBank/DDBJ databases">
        <title>Draft genome sequence of Kouleothrix aurantiaca JCM 19913.</title>
        <authorList>
            <person name="Hemp J."/>
        </authorList>
    </citation>
    <scope>NUCLEOTIDE SEQUENCE [LARGE SCALE GENOMIC DNA]</scope>
    <source>
        <strain evidence="3 4">COM-B</strain>
    </source>
</reference>
<evidence type="ECO:0000313" key="4">
    <source>
        <dbReference type="Proteomes" id="UP000050509"/>
    </source>
</evidence>
<proteinExistence type="inferred from homology"/>
<dbReference type="PANTHER" id="PTHR35146">
    <property type="entry name" value="UPF0178 PROTEIN YAII"/>
    <property type="match status" value="1"/>
</dbReference>
<name>A0A0P9F1P2_9CHLR</name>
<dbReference type="HAMAP" id="MF_00489">
    <property type="entry name" value="UPF0178"/>
    <property type="match status" value="1"/>
</dbReference>
<dbReference type="PATRIC" id="fig|186479.3.peg.1922"/>
<dbReference type="Pfam" id="PF02639">
    <property type="entry name" value="DUF188"/>
    <property type="match status" value="1"/>
</dbReference>
<sequence length="151" mass="16124">MEIWIDAAACPRDAKELVFRTSARLGLPVRLVANRGMAVPPSPLITLVQVRPGSDVADAYIAQHVQAGDLVITADIPLAALVVERGAVALDPRGEVHTADTIGERLAVRNLMEELRWAGAVSGGGPAAYSATDRRRFAHALNRVTEGRRQG</sequence>
<dbReference type="NCBIfam" id="NF001095">
    <property type="entry name" value="PRK00124.1"/>
    <property type="match status" value="1"/>
</dbReference>
<evidence type="ECO:0000313" key="3">
    <source>
        <dbReference type="EMBL" id="KPV50290.1"/>
    </source>
</evidence>
<accession>A0A0P9F1P2</accession>
<comment type="caution">
    <text evidence="3">The sequence shown here is derived from an EMBL/GenBank/DDBJ whole genome shotgun (WGS) entry which is preliminary data.</text>
</comment>
<evidence type="ECO:0000256" key="2">
    <source>
        <dbReference type="HAMAP-Rule" id="MF_00489"/>
    </source>
</evidence>
<organism evidence="3 4">
    <name type="scientific">Kouleothrix aurantiaca</name>
    <dbReference type="NCBI Taxonomy" id="186479"/>
    <lineage>
        <taxon>Bacteria</taxon>
        <taxon>Bacillati</taxon>
        <taxon>Chloroflexota</taxon>
        <taxon>Chloroflexia</taxon>
        <taxon>Chloroflexales</taxon>
        <taxon>Roseiflexineae</taxon>
        <taxon>Roseiflexaceae</taxon>
        <taxon>Kouleothrix</taxon>
    </lineage>
</organism>
<dbReference type="InterPro" id="IPR003791">
    <property type="entry name" value="UPF0178"/>
</dbReference>